<dbReference type="AlphaFoldDB" id="A0A0A9AW33"/>
<reference evidence="1" key="2">
    <citation type="journal article" date="2015" name="Data Brief">
        <title>Shoot transcriptome of the giant reed, Arundo donax.</title>
        <authorList>
            <person name="Barrero R.A."/>
            <person name="Guerrero F.D."/>
            <person name="Moolhuijzen P."/>
            <person name="Goolsby J.A."/>
            <person name="Tidwell J."/>
            <person name="Bellgard S.E."/>
            <person name="Bellgard M.I."/>
        </authorList>
    </citation>
    <scope>NUCLEOTIDE SEQUENCE</scope>
    <source>
        <tissue evidence="1">Shoot tissue taken approximately 20 cm above the soil surface</tissue>
    </source>
</reference>
<name>A0A0A9AW33_ARUDO</name>
<sequence length="34" mass="3689">MLVECLRCTNPGLDLIVTLVCNSISLLVLLQSTL</sequence>
<evidence type="ECO:0000313" key="1">
    <source>
        <dbReference type="EMBL" id="JAD54063.1"/>
    </source>
</evidence>
<dbReference type="EMBL" id="GBRH01243832">
    <property type="protein sequence ID" value="JAD54063.1"/>
    <property type="molecule type" value="Transcribed_RNA"/>
</dbReference>
<proteinExistence type="predicted"/>
<protein>
    <submittedName>
        <fullName evidence="1">Uncharacterized protein</fullName>
    </submittedName>
</protein>
<accession>A0A0A9AW33</accession>
<organism evidence="1">
    <name type="scientific">Arundo donax</name>
    <name type="common">Giant reed</name>
    <name type="synonym">Donax arundinaceus</name>
    <dbReference type="NCBI Taxonomy" id="35708"/>
    <lineage>
        <taxon>Eukaryota</taxon>
        <taxon>Viridiplantae</taxon>
        <taxon>Streptophyta</taxon>
        <taxon>Embryophyta</taxon>
        <taxon>Tracheophyta</taxon>
        <taxon>Spermatophyta</taxon>
        <taxon>Magnoliopsida</taxon>
        <taxon>Liliopsida</taxon>
        <taxon>Poales</taxon>
        <taxon>Poaceae</taxon>
        <taxon>PACMAD clade</taxon>
        <taxon>Arundinoideae</taxon>
        <taxon>Arundineae</taxon>
        <taxon>Arundo</taxon>
    </lineage>
</organism>
<reference evidence="1" key="1">
    <citation type="submission" date="2014-09" db="EMBL/GenBank/DDBJ databases">
        <authorList>
            <person name="Magalhaes I.L.F."/>
            <person name="Oliveira U."/>
            <person name="Santos F.R."/>
            <person name="Vidigal T.H.D.A."/>
            <person name="Brescovit A.D."/>
            <person name="Santos A.J."/>
        </authorList>
    </citation>
    <scope>NUCLEOTIDE SEQUENCE</scope>
    <source>
        <tissue evidence="1">Shoot tissue taken approximately 20 cm above the soil surface</tissue>
    </source>
</reference>